<evidence type="ECO:0000313" key="4">
    <source>
        <dbReference type="Proteomes" id="UP000242501"/>
    </source>
</evidence>
<dbReference type="Proteomes" id="UP000242501">
    <property type="component" value="Unassembled WGS sequence"/>
</dbReference>
<evidence type="ECO:0000259" key="2">
    <source>
        <dbReference type="Pfam" id="PF25642"/>
    </source>
</evidence>
<dbReference type="Pfam" id="PF25642">
    <property type="entry name" value="DUF7944"/>
    <property type="match status" value="1"/>
</dbReference>
<dbReference type="RefSeq" id="WP_092746870.1">
    <property type="nucleotide sequence ID" value="NZ_FMYL01000002.1"/>
</dbReference>
<evidence type="ECO:0000313" key="3">
    <source>
        <dbReference type="EMBL" id="SDB85148.1"/>
    </source>
</evidence>
<dbReference type="NCBIfam" id="NF047330">
    <property type="entry name" value="MCR_0457_fam"/>
    <property type="match status" value="1"/>
</dbReference>
<keyword evidence="4" id="KW-1185">Reference proteome</keyword>
<dbReference type="EMBL" id="FMYL01000002">
    <property type="protein sequence ID" value="SDB85148.1"/>
    <property type="molecule type" value="Genomic_DNA"/>
</dbReference>
<accession>A0A1G6GT40</accession>
<proteinExistence type="predicted"/>
<evidence type="ECO:0000256" key="1">
    <source>
        <dbReference type="SAM" id="SignalP"/>
    </source>
</evidence>
<dbReference type="AlphaFoldDB" id="A0A1G6GT40"/>
<dbReference type="STRING" id="1219383.SAMN05421733_102182"/>
<sequence>MMKKPCIRTFTAYLMSSILFVLPVSQLQAKTTESDDKNIDVTPQQGGITDEELAAIYVLSELCTDYGFKKDPDYRSGYAELVKENMSGIQNPINALQLRAKQKDFKPFLEQARQDANKAGEAENKEICKEISSLAKSP</sequence>
<dbReference type="InterPro" id="IPR057704">
    <property type="entry name" value="DUF7944"/>
</dbReference>
<feature type="domain" description="DUF7944" evidence="2">
    <location>
        <begin position="49"/>
        <end position="131"/>
    </location>
</feature>
<keyword evidence="1" id="KW-0732">Signal</keyword>
<feature type="chain" id="PRO_5017179518" description="DUF7944 domain-containing protein" evidence="1">
    <location>
        <begin position="30"/>
        <end position="138"/>
    </location>
</feature>
<dbReference type="OrthoDB" id="6717434at2"/>
<protein>
    <recommendedName>
        <fullName evidence="2">DUF7944 domain-containing protein</fullName>
    </recommendedName>
</protein>
<name>A0A1G6GT40_9GAMM</name>
<organism evidence="3 4">
    <name type="scientific">Acinetobacter boissieri</name>
    <dbReference type="NCBI Taxonomy" id="1219383"/>
    <lineage>
        <taxon>Bacteria</taxon>
        <taxon>Pseudomonadati</taxon>
        <taxon>Pseudomonadota</taxon>
        <taxon>Gammaproteobacteria</taxon>
        <taxon>Moraxellales</taxon>
        <taxon>Moraxellaceae</taxon>
        <taxon>Acinetobacter</taxon>
    </lineage>
</organism>
<reference evidence="4" key="1">
    <citation type="submission" date="2016-09" db="EMBL/GenBank/DDBJ databases">
        <authorList>
            <person name="Varghese N."/>
            <person name="Submissions S."/>
        </authorList>
    </citation>
    <scope>NUCLEOTIDE SEQUENCE [LARGE SCALE GENOMIC DNA]</scope>
    <source>
        <strain evidence="4">ANC 4422</strain>
    </source>
</reference>
<gene>
    <name evidence="3" type="ORF">SAMN05421733_102182</name>
</gene>
<feature type="signal peptide" evidence="1">
    <location>
        <begin position="1"/>
        <end position="29"/>
    </location>
</feature>